<evidence type="ECO:0000313" key="2">
    <source>
        <dbReference type="Proteomes" id="UP000028547"/>
    </source>
</evidence>
<comment type="caution">
    <text evidence="1">The sequence shown here is derived from an EMBL/GenBank/DDBJ whole genome shotgun (WGS) entry which is preliminary data.</text>
</comment>
<evidence type="ECO:0000313" key="1">
    <source>
        <dbReference type="EMBL" id="KFA94728.1"/>
    </source>
</evidence>
<protein>
    <submittedName>
        <fullName evidence="1">Uncharacterized protein</fullName>
    </submittedName>
</protein>
<name>A0A084T1Z3_9BACT</name>
<reference evidence="1 2" key="1">
    <citation type="submission" date="2014-07" db="EMBL/GenBank/DDBJ databases">
        <title>Draft Genome Sequence of Gephyronic Acid Producer, Cystobacter violaceus Strain Cb vi76.</title>
        <authorList>
            <person name="Stevens D.C."/>
            <person name="Young J."/>
            <person name="Carmichael R."/>
            <person name="Tan J."/>
            <person name="Taylor R.E."/>
        </authorList>
    </citation>
    <scope>NUCLEOTIDE SEQUENCE [LARGE SCALE GENOMIC DNA]</scope>
    <source>
        <strain evidence="1 2">Cb vi76</strain>
    </source>
</reference>
<proteinExistence type="predicted"/>
<dbReference type="AlphaFoldDB" id="A0A084T1Z3"/>
<dbReference type="Proteomes" id="UP000028547">
    <property type="component" value="Unassembled WGS sequence"/>
</dbReference>
<dbReference type="EMBL" id="JPMI01000004">
    <property type="protein sequence ID" value="KFA94728.1"/>
    <property type="molecule type" value="Genomic_DNA"/>
</dbReference>
<sequence length="118" mass="13151">MINARKEMEAGCHLYDNQLLLDALKLQALAKKKGRNKLRPHYKAVLEAYEAEFERGQGLRNRELIAFFDTYVHDSLAGFAKDATLPSDPRVIYMGGDDKLQYAMNPPAGRGLPATALG</sequence>
<accession>A0A084T1Z3</accession>
<dbReference type="RefSeq" id="WP_043388589.1">
    <property type="nucleotide sequence ID" value="NZ_JPMI01000004.1"/>
</dbReference>
<gene>
    <name evidence="1" type="ORF">Q664_00680</name>
</gene>
<organism evidence="1 2">
    <name type="scientific">Archangium violaceum Cb vi76</name>
    <dbReference type="NCBI Taxonomy" id="1406225"/>
    <lineage>
        <taxon>Bacteria</taxon>
        <taxon>Pseudomonadati</taxon>
        <taxon>Myxococcota</taxon>
        <taxon>Myxococcia</taxon>
        <taxon>Myxococcales</taxon>
        <taxon>Cystobacterineae</taxon>
        <taxon>Archangiaceae</taxon>
        <taxon>Archangium</taxon>
    </lineage>
</organism>